<sequence>MDTLNESQRSYNMSQIKSKDTKPEMILRKFLHAEGIRFRLHGKSKGEKLPGTPDIVLPKYKTVINVNGCFWHGHQGCKYFRLPKSRVDYWEWKISRNRANDILNKHKLTEMGWNVITVWECEIKEKRRETFHNLLLLLANIKTKAKQT</sequence>
<evidence type="ECO:0000256" key="1">
    <source>
        <dbReference type="ARBA" id="ARBA00022722"/>
    </source>
</evidence>
<dbReference type="PIRSF" id="PIRSF018267">
    <property type="entry name" value="VSR_endonuc"/>
    <property type="match status" value="1"/>
</dbReference>
<dbReference type="AlphaFoldDB" id="A0A7X9RY98"/>
<comment type="function">
    <text evidence="6">May nick specific sequences that contain T:G mispairs resulting from m5C-deamination.</text>
</comment>
<reference evidence="7 8" key="1">
    <citation type="submission" date="2020-04" db="EMBL/GenBank/DDBJ databases">
        <title>Flammeovirga sp. SR4, a novel species isolated from seawater.</title>
        <authorList>
            <person name="Wang X."/>
        </authorList>
    </citation>
    <scope>NUCLEOTIDE SEQUENCE [LARGE SCALE GENOMIC DNA]</scope>
    <source>
        <strain evidence="7 8">ATCC 23126</strain>
    </source>
</reference>
<accession>A0A7X9RY98</accession>
<evidence type="ECO:0000256" key="3">
    <source>
        <dbReference type="ARBA" id="ARBA00022763"/>
    </source>
</evidence>
<dbReference type="EMBL" id="JABANE010000080">
    <property type="protein sequence ID" value="NME70941.1"/>
    <property type="molecule type" value="Genomic_DNA"/>
</dbReference>
<keyword evidence="4 6" id="KW-0378">Hydrolase</keyword>
<gene>
    <name evidence="7" type="primary">vsr</name>
    <name evidence="7" type="ORF">HHU12_23400</name>
</gene>
<dbReference type="NCBIfam" id="TIGR00632">
    <property type="entry name" value="vsr"/>
    <property type="match status" value="1"/>
</dbReference>
<keyword evidence="3 6" id="KW-0227">DNA damage</keyword>
<comment type="caution">
    <text evidence="7">The sequence shown here is derived from an EMBL/GenBank/DDBJ whole genome shotgun (WGS) entry which is preliminary data.</text>
</comment>
<evidence type="ECO:0000256" key="5">
    <source>
        <dbReference type="ARBA" id="ARBA00023204"/>
    </source>
</evidence>
<keyword evidence="1 6" id="KW-0540">Nuclease</keyword>
<evidence type="ECO:0000256" key="4">
    <source>
        <dbReference type="ARBA" id="ARBA00022801"/>
    </source>
</evidence>
<evidence type="ECO:0000256" key="2">
    <source>
        <dbReference type="ARBA" id="ARBA00022759"/>
    </source>
</evidence>
<dbReference type="SUPFAM" id="SSF52980">
    <property type="entry name" value="Restriction endonuclease-like"/>
    <property type="match status" value="1"/>
</dbReference>
<dbReference type="InterPro" id="IPR011335">
    <property type="entry name" value="Restrct_endonuc-II-like"/>
</dbReference>
<dbReference type="Proteomes" id="UP000576082">
    <property type="component" value="Unassembled WGS sequence"/>
</dbReference>
<comment type="similarity">
    <text evidence="6">Belongs to the vsr family.</text>
</comment>
<name>A0A7X9RY98_9BACT</name>
<proteinExistence type="inferred from homology"/>
<dbReference type="GO" id="GO:0006298">
    <property type="term" value="P:mismatch repair"/>
    <property type="evidence" value="ECO:0007669"/>
    <property type="project" value="UniProtKB-UniRule"/>
</dbReference>
<dbReference type="RefSeq" id="WP_169659166.1">
    <property type="nucleotide sequence ID" value="NZ_JABANE010000080.1"/>
</dbReference>
<dbReference type="Pfam" id="PF03852">
    <property type="entry name" value="Vsr"/>
    <property type="match status" value="1"/>
</dbReference>
<keyword evidence="8" id="KW-1185">Reference proteome</keyword>
<protein>
    <recommendedName>
        <fullName evidence="6">Very short patch repair endonuclease</fullName>
        <ecNumber evidence="6">3.1.-.-</ecNumber>
    </recommendedName>
</protein>
<evidence type="ECO:0000256" key="6">
    <source>
        <dbReference type="PIRNR" id="PIRNR018267"/>
    </source>
</evidence>
<dbReference type="GO" id="GO:0004519">
    <property type="term" value="F:endonuclease activity"/>
    <property type="evidence" value="ECO:0007669"/>
    <property type="project" value="UniProtKB-KW"/>
</dbReference>
<keyword evidence="2 6" id="KW-0255">Endonuclease</keyword>
<dbReference type="CDD" id="cd00221">
    <property type="entry name" value="Vsr"/>
    <property type="match status" value="1"/>
</dbReference>
<dbReference type="EC" id="3.1.-.-" evidence="6"/>
<dbReference type="Gene3D" id="3.40.960.10">
    <property type="entry name" value="VSR Endonuclease"/>
    <property type="match status" value="1"/>
</dbReference>
<dbReference type="GO" id="GO:0016787">
    <property type="term" value="F:hydrolase activity"/>
    <property type="evidence" value="ECO:0007669"/>
    <property type="project" value="UniProtKB-KW"/>
</dbReference>
<organism evidence="7 8">
    <name type="scientific">Flammeovirga aprica JL-4</name>
    <dbReference type="NCBI Taxonomy" id="694437"/>
    <lineage>
        <taxon>Bacteria</taxon>
        <taxon>Pseudomonadati</taxon>
        <taxon>Bacteroidota</taxon>
        <taxon>Cytophagia</taxon>
        <taxon>Cytophagales</taxon>
        <taxon>Flammeovirgaceae</taxon>
        <taxon>Flammeovirga</taxon>
    </lineage>
</organism>
<evidence type="ECO:0000313" key="8">
    <source>
        <dbReference type="Proteomes" id="UP000576082"/>
    </source>
</evidence>
<keyword evidence="5 6" id="KW-0234">DNA repair</keyword>
<dbReference type="InterPro" id="IPR004603">
    <property type="entry name" value="DNA_mismatch_endonuc_vsr"/>
</dbReference>
<evidence type="ECO:0000313" key="7">
    <source>
        <dbReference type="EMBL" id="NME70941.1"/>
    </source>
</evidence>